<reference evidence="16" key="1">
    <citation type="journal article" date="2007" name="Nature">
        <title>The grapevine genome sequence suggests ancestral hexaploidization in major angiosperm phyla.</title>
        <authorList>
            <consortium name="The French-Italian Public Consortium for Grapevine Genome Characterization."/>
            <person name="Jaillon O."/>
            <person name="Aury J.-M."/>
            <person name="Noel B."/>
            <person name="Policriti A."/>
            <person name="Clepet C."/>
            <person name="Casagrande A."/>
            <person name="Choisne N."/>
            <person name="Aubourg S."/>
            <person name="Vitulo N."/>
            <person name="Jubin C."/>
            <person name="Vezzi A."/>
            <person name="Legeai F."/>
            <person name="Hugueney P."/>
            <person name="Dasilva C."/>
            <person name="Horner D."/>
            <person name="Mica E."/>
            <person name="Jublot D."/>
            <person name="Poulain J."/>
            <person name="Bruyere C."/>
            <person name="Billault A."/>
            <person name="Segurens B."/>
            <person name="Gouyvenoux M."/>
            <person name="Ugarte E."/>
            <person name="Cattonaro F."/>
            <person name="Anthouard V."/>
            <person name="Vico V."/>
            <person name="Del Fabbro C."/>
            <person name="Alaux M."/>
            <person name="Di Gaspero G."/>
            <person name="Dumas V."/>
            <person name="Felice N."/>
            <person name="Paillard S."/>
            <person name="Juman I."/>
            <person name="Moroldo M."/>
            <person name="Scalabrin S."/>
            <person name="Canaguier A."/>
            <person name="Le Clainche I."/>
            <person name="Malacrida G."/>
            <person name="Durand E."/>
            <person name="Pesole G."/>
            <person name="Laucou V."/>
            <person name="Chatelet P."/>
            <person name="Merdinoglu D."/>
            <person name="Delledonne M."/>
            <person name="Pezzotti M."/>
            <person name="Lecharny A."/>
            <person name="Scarpelli C."/>
            <person name="Artiguenave F."/>
            <person name="Pe M.E."/>
            <person name="Valle G."/>
            <person name="Morgante M."/>
            <person name="Caboche M."/>
            <person name="Adam-Blondon A.-F."/>
            <person name="Weissenbach J."/>
            <person name="Quetier F."/>
            <person name="Wincker P."/>
        </authorList>
    </citation>
    <scope>NUCLEOTIDE SEQUENCE [LARGE SCALE GENOMIC DNA]</scope>
    <source>
        <strain evidence="16">cv. Pinot noir / PN40024</strain>
    </source>
</reference>
<evidence type="ECO:0000256" key="7">
    <source>
        <dbReference type="ARBA" id="ARBA00022737"/>
    </source>
</evidence>
<dbReference type="FunFam" id="3.80.10.10:FF:000095">
    <property type="entry name" value="LRR receptor-like serine/threonine-protein kinase GSO1"/>
    <property type="match status" value="1"/>
</dbReference>
<dbReference type="InterPro" id="IPR002048">
    <property type="entry name" value="EF_hand_dom"/>
</dbReference>
<feature type="chain" id="PRO_5003337341" description="EF-hand domain-containing protein" evidence="13">
    <location>
        <begin position="24"/>
        <end position="1088"/>
    </location>
</feature>
<evidence type="ECO:0000256" key="9">
    <source>
        <dbReference type="ARBA" id="ARBA00022989"/>
    </source>
</evidence>
<protein>
    <recommendedName>
        <fullName evidence="14">EF-hand domain-containing protein</fullName>
    </recommendedName>
</protein>
<comment type="subcellular location">
    <subcellularLocation>
        <location evidence="1">Cell membrane</location>
        <topology evidence="1">Single-pass type I membrane protein</topology>
    </subcellularLocation>
</comment>
<dbReference type="PROSITE" id="PS50222">
    <property type="entry name" value="EF_HAND_2"/>
    <property type="match status" value="1"/>
</dbReference>
<accession>F6H3W3</accession>
<dbReference type="Proteomes" id="UP000009183">
    <property type="component" value="Chromosome 4"/>
</dbReference>
<keyword evidence="11" id="KW-0675">Receptor</keyword>
<dbReference type="HOGENOM" id="CLU_000288_18_3_1"/>
<keyword evidence="10" id="KW-0472">Membrane</keyword>
<dbReference type="InterPro" id="IPR001611">
    <property type="entry name" value="Leu-rich_rpt"/>
</dbReference>
<evidence type="ECO:0000256" key="2">
    <source>
        <dbReference type="ARBA" id="ARBA00009592"/>
    </source>
</evidence>
<evidence type="ECO:0000256" key="12">
    <source>
        <dbReference type="ARBA" id="ARBA00023180"/>
    </source>
</evidence>
<dbReference type="InterPro" id="IPR032675">
    <property type="entry name" value="LRR_dom_sf"/>
</dbReference>
<keyword evidence="3" id="KW-1003">Cell membrane</keyword>
<keyword evidence="12" id="KW-0325">Glycoprotein</keyword>
<dbReference type="PRINTS" id="PR00019">
    <property type="entry name" value="LEURICHRPT"/>
</dbReference>
<evidence type="ECO:0000256" key="13">
    <source>
        <dbReference type="SAM" id="SignalP"/>
    </source>
</evidence>
<name>F6H3W3_VITVI</name>
<dbReference type="GO" id="GO:0005886">
    <property type="term" value="C:plasma membrane"/>
    <property type="evidence" value="ECO:0007669"/>
    <property type="project" value="UniProtKB-SubCell"/>
</dbReference>
<dbReference type="PaxDb" id="29760-VIT_04s0008g06290.t01"/>
<dbReference type="InterPro" id="IPR018247">
    <property type="entry name" value="EF_Hand_1_Ca_BS"/>
</dbReference>
<keyword evidence="9" id="KW-1133">Transmembrane helix</keyword>
<evidence type="ECO:0000256" key="3">
    <source>
        <dbReference type="ARBA" id="ARBA00022475"/>
    </source>
</evidence>
<dbReference type="Pfam" id="PF08263">
    <property type="entry name" value="LRRNT_2"/>
    <property type="match status" value="1"/>
</dbReference>
<dbReference type="Gene3D" id="3.80.10.10">
    <property type="entry name" value="Ribonuclease Inhibitor"/>
    <property type="match status" value="3"/>
</dbReference>
<evidence type="ECO:0000256" key="4">
    <source>
        <dbReference type="ARBA" id="ARBA00022614"/>
    </source>
</evidence>
<dbReference type="SUPFAM" id="SSF52058">
    <property type="entry name" value="L domain-like"/>
    <property type="match status" value="3"/>
</dbReference>
<dbReference type="PANTHER" id="PTHR48062:SF65">
    <property type="entry name" value="LRR RECEPTOR-LIKE SERINE_THREONINE-PROTEIN KINASE GSO1 ISOFORM X1"/>
    <property type="match status" value="1"/>
</dbReference>
<dbReference type="InterPro" id="IPR003591">
    <property type="entry name" value="Leu-rich_rpt_typical-subtyp"/>
</dbReference>
<dbReference type="Pfam" id="PF13855">
    <property type="entry name" value="LRR_8"/>
    <property type="match status" value="3"/>
</dbReference>
<sequence>MERHFGIWAFLVLFLVLDYGCFGCLDEERIALLVLKAAFCSPDCSSLPSWEDEESDCCGWERVECSNTTGRVLKLFLNNTRESSQEYLYINASLFSPFVELKILNLSTNMLATLGDDEGSERPFKLNNLELLDLSSNTLDISMLASLTELSSLKSLSLGTNILEGSIQELNNLRNLEVLDLSSTNISSSILQIVEVMTSLKALSLRSNGINGSQTALQGLCKLRNLQELDLSDNGFEGSVSPCLGNLTSLRALDLSKNRFSGNLDSSLFAGLMKLEFLSLSHNVFQTFPPISSFAKHSKLEVLDLICGNNTLLLESEDQTWVPSFQLKVFRLSSCILKTGSIPSFLHHQHDLRVVDLSNSSLEEDFPTWLMKNNTRLEELNLKNNSLTGYFHLPYRPHIFTSAIDISNNLLQGQMPSNISVSLPNLMFLNVSRNSFEGSIPSFGGMRKLLFLDLSNNLFTGGIPEDLAMGCPSLEYLILSKNDLHGQMFPRVSNLPSLRHLELDDNHFSGKIPDLSNSSGLERLDVSHNSISGKLPGWIGNMSNLAALVMPNNSLEGPIPVEFCSLDALELLDLSNNSLSGSLPSCFSPSSLIHVHLQENHLTGPLTKAFTRSMHLATLDIRNNNLSGGIPDWISMFSGLSILLLKGNHFQGKIPYQLCQLSKITILDLSYNSLSGHIPSCLNKIRFRTGFRSGKFSIISYFQSSGFSSYLYHSQHIELSQVNVNSYPIAYDKAMAEFTTKNRTDFYKGNFLYSMTGIDLSSNKLTGAIPPEIGNLSQVHALNLSHNILTGPIPAAFSGLKSIESLDLSYNNLTGTIPGELTELTNLAVFSVAYNNLSGKIPEMTAQEIDKEEFKKVMALMRAHNRQGSLHRDGLRFGFRTVGSVENGGLLEHFFGKDGKAKLQHEKFFQFMRDLHDELLILEFAHYDYKLRGSISAKDFALSMVASADLSHLNRLLDRVDGLNKQSSLSDIRITFEEFKSFAELRRRLRPFALALSSYGKVNGLLTKTDFQRAASNVCGISLSKCVVEIIFHVFDMNDDGKLSSEELVRVLQKRERDIAQPMESGIMGFFSCCCNHSNYGSISGLLS</sequence>
<comment type="similarity">
    <text evidence="2">Belongs to the RLP family.</text>
</comment>
<keyword evidence="8" id="KW-0106">Calcium</keyword>
<dbReference type="SMART" id="SM00369">
    <property type="entry name" value="LRR_TYP"/>
    <property type="match status" value="14"/>
</dbReference>
<dbReference type="STRING" id="29760.F6H3W3"/>
<keyword evidence="16" id="KW-1185">Reference proteome</keyword>
<keyword evidence="4" id="KW-0433">Leucine-rich repeat</keyword>
<dbReference type="eggNOG" id="KOG0619">
    <property type="taxonomic scope" value="Eukaryota"/>
</dbReference>
<dbReference type="InterPro" id="IPR051502">
    <property type="entry name" value="RLP_Defense_Trigger"/>
</dbReference>
<organism evidence="15 16">
    <name type="scientific">Vitis vinifera</name>
    <name type="common">Grape</name>
    <dbReference type="NCBI Taxonomy" id="29760"/>
    <lineage>
        <taxon>Eukaryota</taxon>
        <taxon>Viridiplantae</taxon>
        <taxon>Streptophyta</taxon>
        <taxon>Embryophyta</taxon>
        <taxon>Tracheophyta</taxon>
        <taxon>Spermatophyta</taxon>
        <taxon>Magnoliopsida</taxon>
        <taxon>eudicotyledons</taxon>
        <taxon>Gunneridae</taxon>
        <taxon>Pentapetalae</taxon>
        <taxon>rosids</taxon>
        <taxon>Vitales</taxon>
        <taxon>Vitaceae</taxon>
        <taxon>Viteae</taxon>
        <taxon>Vitis</taxon>
    </lineage>
</organism>
<keyword evidence="7" id="KW-0677">Repeat</keyword>
<dbReference type="FunCoup" id="F6H3W3">
    <property type="interactions" value="403"/>
</dbReference>
<evidence type="ECO:0000256" key="1">
    <source>
        <dbReference type="ARBA" id="ARBA00004251"/>
    </source>
</evidence>
<dbReference type="eggNOG" id="KOG2643">
    <property type="taxonomic scope" value="Eukaryota"/>
</dbReference>
<dbReference type="FunFam" id="3.80.10.10:FF:000111">
    <property type="entry name" value="LRR receptor-like serine/threonine-protein kinase ERECTA"/>
    <property type="match status" value="1"/>
</dbReference>
<keyword evidence="5" id="KW-0812">Transmembrane</keyword>
<evidence type="ECO:0000256" key="5">
    <source>
        <dbReference type="ARBA" id="ARBA00022692"/>
    </source>
</evidence>
<dbReference type="SMART" id="SM00365">
    <property type="entry name" value="LRR_SD22"/>
    <property type="match status" value="8"/>
</dbReference>
<evidence type="ECO:0000256" key="6">
    <source>
        <dbReference type="ARBA" id="ARBA00022729"/>
    </source>
</evidence>
<evidence type="ECO:0000313" key="15">
    <source>
        <dbReference type="EMBL" id="CCB46852.1"/>
    </source>
</evidence>
<evidence type="ECO:0000256" key="11">
    <source>
        <dbReference type="ARBA" id="ARBA00023170"/>
    </source>
</evidence>
<dbReference type="Pfam" id="PF13833">
    <property type="entry name" value="EF-hand_8"/>
    <property type="match status" value="1"/>
</dbReference>
<evidence type="ECO:0000256" key="8">
    <source>
        <dbReference type="ARBA" id="ARBA00022837"/>
    </source>
</evidence>
<dbReference type="AlphaFoldDB" id="F6H3W3"/>
<dbReference type="SUPFAM" id="SSF47473">
    <property type="entry name" value="EF-hand"/>
    <property type="match status" value="1"/>
</dbReference>
<dbReference type="SMR" id="F6H3W3"/>
<proteinExistence type="inferred from homology"/>
<dbReference type="PROSITE" id="PS00018">
    <property type="entry name" value="EF_HAND_1"/>
    <property type="match status" value="1"/>
</dbReference>
<dbReference type="Gene3D" id="1.10.238.10">
    <property type="entry name" value="EF-hand"/>
    <property type="match status" value="1"/>
</dbReference>
<dbReference type="GO" id="GO:0005509">
    <property type="term" value="F:calcium ion binding"/>
    <property type="evidence" value="ECO:0007669"/>
    <property type="project" value="InterPro"/>
</dbReference>
<dbReference type="EMBL" id="FN595231">
    <property type="protein sequence ID" value="CCB46852.1"/>
    <property type="molecule type" value="Genomic_DNA"/>
</dbReference>
<evidence type="ECO:0000256" key="10">
    <source>
        <dbReference type="ARBA" id="ARBA00023136"/>
    </source>
</evidence>
<dbReference type="InterPro" id="IPR011992">
    <property type="entry name" value="EF-hand-dom_pair"/>
</dbReference>
<evidence type="ECO:0000259" key="14">
    <source>
        <dbReference type="PROSITE" id="PS50222"/>
    </source>
</evidence>
<dbReference type="InParanoid" id="F6H3W3"/>
<evidence type="ECO:0000313" key="16">
    <source>
        <dbReference type="Proteomes" id="UP000009183"/>
    </source>
</evidence>
<dbReference type="CDD" id="cd15900">
    <property type="entry name" value="EFh_MICU"/>
    <property type="match status" value="1"/>
</dbReference>
<feature type="domain" description="EF-hand" evidence="14">
    <location>
        <begin position="1028"/>
        <end position="1058"/>
    </location>
</feature>
<dbReference type="InterPro" id="IPR013210">
    <property type="entry name" value="LRR_N_plant-typ"/>
</dbReference>
<feature type="signal peptide" evidence="13">
    <location>
        <begin position="1"/>
        <end position="23"/>
    </location>
</feature>
<keyword evidence="6 13" id="KW-0732">Signal</keyword>
<gene>
    <name evidence="15" type="ordered locus">VIT_04s0008g06290</name>
</gene>
<dbReference type="Pfam" id="PF00560">
    <property type="entry name" value="LRR_1"/>
    <property type="match status" value="5"/>
</dbReference>
<dbReference type="PANTHER" id="PTHR48062">
    <property type="entry name" value="RECEPTOR-LIKE PROTEIN 14"/>
    <property type="match status" value="1"/>
</dbReference>
<dbReference type="PROSITE" id="PS51450">
    <property type="entry name" value="LRR"/>
    <property type="match status" value="2"/>
</dbReference>